<evidence type="ECO:0000259" key="9">
    <source>
        <dbReference type="Pfam" id="PF20451"/>
    </source>
</evidence>
<keyword evidence="12" id="KW-1185">Reference proteome</keyword>
<evidence type="ECO:0008006" key="13">
    <source>
        <dbReference type="Google" id="ProtNLM"/>
    </source>
</evidence>
<dbReference type="Pfam" id="PF20451">
    <property type="entry name" value="Calmod_bind_M"/>
    <property type="match status" value="1"/>
</dbReference>
<feature type="domain" description="Calmodulin binding protein-like N-terminal" evidence="8">
    <location>
        <begin position="82"/>
        <end position="226"/>
    </location>
</feature>
<evidence type="ECO:0000313" key="12">
    <source>
        <dbReference type="Proteomes" id="UP000682877"/>
    </source>
</evidence>
<comment type="subcellular location">
    <subcellularLocation>
        <location evidence="1">Nucleus</location>
    </subcellularLocation>
</comment>
<keyword evidence="4" id="KW-0238">DNA-binding</keyword>
<dbReference type="Pfam" id="PF07887">
    <property type="entry name" value="Calmodulin_bind"/>
    <property type="match status" value="1"/>
</dbReference>
<dbReference type="PANTHER" id="PTHR31713">
    <property type="entry name" value="OS02G0177800 PROTEIN"/>
    <property type="match status" value="1"/>
</dbReference>
<reference evidence="11" key="1">
    <citation type="submission" date="2021-01" db="EMBL/GenBank/DDBJ databases">
        <authorList>
            <person name="Bezrukov I."/>
        </authorList>
    </citation>
    <scope>NUCLEOTIDE SEQUENCE</scope>
</reference>
<dbReference type="GO" id="GO:0005516">
    <property type="term" value="F:calmodulin binding"/>
    <property type="evidence" value="ECO:0007669"/>
    <property type="project" value="InterPro"/>
</dbReference>
<evidence type="ECO:0000256" key="6">
    <source>
        <dbReference type="ARBA" id="ARBA00023163"/>
    </source>
</evidence>
<organism evidence="11 12">
    <name type="scientific">Arabidopsis arenosa</name>
    <name type="common">Sand rock-cress</name>
    <name type="synonym">Cardaminopsis arenosa</name>
    <dbReference type="NCBI Taxonomy" id="38785"/>
    <lineage>
        <taxon>Eukaryota</taxon>
        <taxon>Viridiplantae</taxon>
        <taxon>Streptophyta</taxon>
        <taxon>Embryophyta</taxon>
        <taxon>Tracheophyta</taxon>
        <taxon>Spermatophyta</taxon>
        <taxon>Magnoliopsida</taxon>
        <taxon>eudicotyledons</taxon>
        <taxon>Gunneridae</taxon>
        <taxon>Pentapetalae</taxon>
        <taxon>rosids</taxon>
        <taxon>malvids</taxon>
        <taxon>Brassicales</taxon>
        <taxon>Brassicaceae</taxon>
        <taxon>Camelineae</taxon>
        <taxon>Arabidopsis</taxon>
    </lineage>
</organism>
<dbReference type="Pfam" id="PF20452">
    <property type="entry name" value="Calmod_bind_C"/>
    <property type="match status" value="1"/>
</dbReference>
<dbReference type="InterPro" id="IPR046830">
    <property type="entry name" value="Calmod_bind_M"/>
</dbReference>
<proteinExistence type="inferred from homology"/>
<evidence type="ECO:0000256" key="4">
    <source>
        <dbReference type="ARBA" id="ARBA00023125"/>
    </source>
</evidence>
<keyword evidence="7" id="KW-0539">Nucleus</keyword>
<evidence type="ECO:0000256" key="5">
    <source>
        <dbReference type="ARBA" id="ARBA00023159"/>
    </source>
</evidence>
<keyword evidence="3" id="KW-0805">Transcription regulation</keyword>
<evidence type="ECO:0000256" key="1">
    <source>
        <dbReference type="ARBA" id="ARBA00004123"/>
    </source>
</evidence>
<keyword evidence="6" id="KW-0804">Transcription</keyword>
<name>A0A8S2B6G4_ARAAE</name>
<accession>A0A8S2B6G4</accession>
<evidence type="ECO:0000259" key="8">
    <source>
        <dbReference type="Pfam" id="PF07887"/>
    </source>
</evidence>
<dbReference type="AlphaFoldDB" id="A0A8S2B6G4"/>
<feature type="domain" description="Calmodulin binding protein C-terminal" evidence="10">
    <location>
        <begin position="310"/>
        <end position="372"/>
    </location>
</feature>
<protein>
    <recommendedName>
        <fullName evidence="13">Calmodulin-binding protein</fullName>
    </recommendedName>
</protein>
<evidence type="ECO:0000256" key="3">
    <source>
        <dbReference type="ARBA" id="ARBA00023015"/>
    </source>
</evidence>
<dbReference type="GO" id="GO:0080142">
    <property type="term" value="P:regulation of salicylic acid biosynthetic process"/>
    <property type="evidence" value="ECO:0007669"/>
    <property type="project" value="TreeGrafter"/>
</dbReference>
<dbReference type="InterPro" id="IPR046831">
    <property type="entry name" value="Calmodulin_bind_N"/>
</dbReference>
<dbReference type="GO" id="GO:0005634">
    <property type="term" value="C:nucleus"/>
    <property type="evidence" value="ECO:0007669"/>
    <property type="project" value="UniProtKB-SubCell"/>
</dbReference>
<dbReference type="GO" id="GO:0003700">
    <property type="term" value="F:DNA-binding transcription factor activity"/>
    <property type="evidence" value="ECO:0007669"/>
    <property type="project" value="TreeGrafter"/>
</dbReference>
<dbReference type="InterPro" id="IPR012416">
    <property type="entry name" value="CBP60"/>
</dbReference>
<dbReference type="Proteomes" id="UP000682877">
    <property type="component" value="Chromosome 8"/>
</dbReference>
<comment type="similarity">
    <text evidence="2">Belongs to the plant ACBP60 protein family.</text>
</comment>
<dbReference type="GO" id="GO:0043565">
    <property type="term" value="F:sequence-specific DNA binding"/>
    <property type="evidence" value="ECO:0007669"/>
    <property type="project" value="TreeGrafter"/>
</dbReference>
<feature type="domain" description="Calmodulin binding protein central" evidence="9">
    <location>
        <begin position="239"/>
        <end position="304"/>
    </location>
</feature>
<evidence type="ECO:0000256" key="2">
    <source>
        <dbReference type="ARBA" id="ARBA00007214"/>
    </source>
</evidence>
<dbReference type="EMBL" id="LR999458">
    <property type="protein sequence ID" value="CAE6255108.1"/>
    <property type="molecule type" value="Genomic_DNA"/>
</dbReference>
<gene>
    <name evidence="11" type="ORF">AARE701A_LOCUS22183</name>
</gene>
<sequence>MSQKREFEEAKGGASEDKRRRFKSVVQEVMRLQTVKHFLEPVLEPLIRKVVKEEVELALGKHLAGIKWICEKETHPLESRNLQLKFLNNLSLPVFTSARIEGDEGQAIRFGLIDPSTGQIVSSSPASSAKLEVFVVEGDFDSDSDWTTEDIRNNIVREREGKKPLLNGNVFAVLNDGIGVMDEISFTDNSSWTRSRKFRLGVRMVDQFDFVKTREAITESFVVRDHRGELYKKHHPPSLFDEVWRLEKIGKDGAFHKRLNCSNINTVKDFLTHFHLNTSKLRQVLGTGMSSKMWEITLDHARSCVLDSSVHVYQAPGFQKKTAVVFNVVAQVLGLLVDFQYIHAEKLSEIEKAQAEVMVIDALSHLNEVISYDDEVSMMRNVLNVPASQSRVGIDYSGLSLTSLDGYGFVSNHHNTAECSGQYSDDVDMEVTPHGLYEDYDNLWNCSQILGFEEPQSELQSALDDFMSQKNASVGKAHSKRWTKLFSVSKWLSVFKYVTKTGDALSISRRGFHIEPGTREKALLAEDSALKRFKSHKKSVHKLKRIGDVLTVVVVAGCCYEIYVKAVMRKEALAEGKSS</sequence>
<evidence type="ECO:0000256" key="7">
    <source>
        <dbReference type="ARBA" id="ARBA00023242"/>
    </source>
</evidence>
<evidence type="ECO:0000259" key="10">
    <source>
        <dbReference type="Pfam" id="PF20452"/>
    </source>
</evidence>
<dbReference type="InterPro" id="IPR046829">
    <property type="entry name" value="Calmod_bind_C"/>
</dbReference>
<dbReference type="PANTHER" id="PTHR31713:SF14">
    <property type="entry name" value="CALMODULIN-BINDING PROTEIN 60 A"/>
    <property type="match status" value="1"/>
</dbReference>
<keyword evidence="5" id="KW-0010">Activator</keyword>
<evidence type="ECO:0000313" key="11">
    <source>
        <dbReference type="EMBL" id="CAE6255108.1"/>
    </source>
</evidence>